<gene>
    <name evidence="1" type="ORF">DU508_16490</name>
</gene>
<organism evidence="1 2">
    <name type="scientific">Pedobacter chinensis</name>
    <dbReference type="NCBI Taxonomy" id="2282421"/>
    <lineage>
        <taxon>Bacteria</taxon>
        <taxon>Pseudomonadati</taxon>
        <taxon>Bacteroidota</taxon>
        <taxon>Sphingobacteriia</taxon>
        <taxon>Sphingobacteriales</taxon>
        <taxon>Sphingobacteriaceae</taxon>
        <taxon>Pedobacter</taxon>
    </lineage>
</organism>
<dbReference type="RefSeq" id="WP_115403893.1">
    <property type="nucleotide sequence ID" value="NZ_QPKV01000006.1"/>
</dbReference>
<keyword evidence="2" id="KW-1185">Reference proteome</keyword>
<sequence>MNQHIATGLVSYQDIYYESNFLDKCYFVIKRPCDCSITELHYFYLLLRKGNKVSPIDLPLKILNSDYLGFCYQNKKLVGISAIKSPTRSYLEDVHLKAGIIYTIDRPFLEIGYSFTLACFRRKGISGTLKRMLLGKVRHHQGILFSTTAIPSSQRFLMANGFHPQGNPYRGNYDNNIIYFEKEMQPGFT</sequence>
<name>A0A369PXZ2_9SPHI</name>
<dbReference type="Proteomes" id="UP000253961">
    <property type="component" value="Unassembled WGS sequence"/>
</dbReference>
<dbReference type="SUPFAM" id="SSF55729">
    <property type="entry name" value="Acyl-CoA N-acyltransferases (Nat)"/>
    <property type="match status" value="1"/>
</dbReference>
<dbReference type="OrthoDB" id="756447at2"/>
<evidence type="ECO:0000313" key="2">
    <source>
        <dbReference type="Proteomes" id="UP000253961"/>
    </source>
</evidence>
<dbReference type="InterPro" id="IPR016181">
    <property type="entry name" value="Acyl_CoA_acyltransferase"/>
</dbReference>
<reference evidence="1 2" key="1">
    <citation type="submission" date="2018-07" db="EMBL/GenBank/DDBJ databases">
        <title>Pedobacter sp. nov., isolated from soil.</title>
        <authorList>
            <person name="Zhou L.Y."/>
            <person name="Du Z.J."/>
        </authorList>
    </citation>
    <scope>NUCLEOTIDE SEQUENCE [LARGE SCALE GENOMIC DNA]</scope>
    <source>
        <strain evidence="1 2">JDX94</strain>
    </source>
</reference>
<comment type="caution">
    <text evidence="1">The sequence shown here is derived from an EMBL/GenBank/DDBJ whole genome shotgun (WGS) entry which is preliminary data.</text>
</comment>
<evidence type="ECO:0000313" key="1">
    <source>
        <dbReference type="EMBL" id="RDC55857.1"/>
    </source>
</evidence>
<evidence type="ECO:0008006" key="3">
    <source>
        <dbReference type="Google" id="ProtNLM"/>
    </source>
</evidence>
<accession>A0A369PXZ2</accession>
<proteinExistence type="predicted"/>
<protein>
    <recommendedName>
        <fullName evidence="3">N-acetyltransferase domain-containing protein</fullName>
    </recommendedName>
</protein>
<dbReference type="AlphaFoldDB" id="A0A369PXZ2"/>
<dbReference type="EMBL" id="QPKV01000006">
    <property type="protein sequence ID" value="RDC55857.1"/>
    <property type="molecule type" value="Genomic_DNA"/>
</dbReference>